<accession>A0ABN8S539</accession>
<feature type="compositionally biased region" description="Basic residues" evidence="1">
    <location>
        <begin position="199"/>
        <end position="210"/>
    </location>
</feature>
<keyword evidence="4" id="KW-1185">Reference proteome</keyword>
<dbReference type="Proteomes" id="UP001159427">
    <property type="component" value="Unassembled WGS sequence"/>
</dbReference>
<feature type="non-terminal residue" evidence="3">
    <location>
        <position position="227"/>
    </location>
</feature>
<reference evidence="3 4" key="1">
    <citation type="submission" date="2022-05" db="EMBL/GenBank/DDBJ databases">
        <authorList>
            <consortium name="Genoscope - CEA"/>
            <person name="William W."/>
        </authorList>
    </citation>
    <scope>NUCLEOTIDE SEQUENCE [LARGE SCALE GENOMIC DNA]</scope>
</reference>
<dbReference type="InterPro" id="IPR003615">
    <property type="entry name" value="HNH_nuc"/>
</dbReference>
<sequence>LVINECVYKIHPIFNMYAAFKDGQIIHNIKQVQNAGNTNHNGYMAFTIRKYGDKNSKTYRVHRFVWECLNGVIPDGKVIAHINEDREDNRLYNLQIVTQRANCKKSARKRDYTFAANNFQNRRCVKAMNKTTQGVVFFNSMYAVQQRLSINTGIVKMVCEGINNCKTGISKKGAHQYKFEYIQKEDMPDDYKKSANTRPRSRGSPAKKRHQMEILKIWQKRKYICPR</sequence>
<comment type="caution">
    <text evidence="3">The sequence shown here is derived from an EMBL/GenBank/DDBJ whole genome shotgun (WGS) entry which is preliminary data.</text>
</comment>
<feature type="domain" description="HNH nuclease" evidence="2">
    <location>
        <begin position="59"/>
        <end position="102"/>
    </location>
</feature>
<dbReference type="Gene3D" id="3.90.75.20">
    <property type="match status" value="1"/>
</dbReference>
<evidence type="ECO:0000313" key="4">
    <source>
        <dbReference type="Proteomes" id="UP001159427"/>
    </source>
</evidence>
<feature type="non-terminal residue" evidence="3">
    <location>
        <position position="1"/>
    </location>
</feature>
<organism evidence="3 4">
    <name type="scientific">Porites evermanni</name>
    <dbReference type="NCBI Taxonomy" id="104178"/>
    <lineage>
        <taxon>Eukaryota</taxon>
        <taxon>Metazoa</taxon>
        <taxon>Cnidaria</taxon>
        <taxon>Anthozoa</taxon>
        <taxon>Hexacorallia</taxon>
        <taxon>Scleractinia</taxon>
        <taxon>Fungiina</taxon>
        <taxon>Poritidae</taxon>
        <taxon>Porites</taxon>
    </lineage>
</organism>
<evidence type="ECO:0000256" key="1">
    <source>
        <dbReference type="SAM" id="MobiDB-lite"/>
    </source>
</evidence>
<dbReference type="InterPro" id="IPR044925">
    <property type="entry name" value="His-Me_finger_sf"/>
</dbReference>
<evidence type="ECO:0000259" key="2">
    <source>
        <dbReference type="Pfam" id="PF13392"/>
    </source>
</evidence>
<protein>
    <recommendedName>
        <fullName evidence="2">HNH nuclease domain-containing protein</fullName>
    </recommendedName>
</protein>
<gene>
    <name evidence="3" type="ORF">PEVE_00016599</name>
</gene>
<dbReference type="EMBL" id="CALNXI010002302">
    <property type="protein sequence ID" value="CAH3186029.1"/>
    <property type="molecule type" value="Genomic_DNA"/>
</dbReference>
<feature type="region of interest" description="Disordered" evidence="1">
    <location>
        <begin position="189"/>
        <end position="210"/>
    </location>
</feature>
<name>A0ABN8S539_9CNID</name>
<dbReference type="SUPFAM" id="SSF54060">
    <property type="entry name" value="His-Me finger endonucleases"/>
    <property type="match status" value="1"/>
</dbReference>
<dbReference type="Pfam" id="PF13392">
    <property type="entry name" value="HNH_3"/>
    <property type="match status" value="1"/>
</dbReference>
<evidence type="ECO:0000313" key="3">
    <source>
        <dbReference type="EMBL" id="CAH3186029.1"/>
    </source>
</evidence>
<proteinExistence type="predicted"/>